<dbReference type="PANTHER" id="PTHR47985">
    <property type="entry name" value="OS07G0668900 PROTEIN"/>
    <property type="match status" value="1"/>
</dbReference>
<sequence>MLLFTIFLVVCLIRRQKSSGKNGIYKDDCESRVLHDTSRRDIASTIMSFDSSPDVKGGCLYGGNLSRTPTTPKFRGVQVFTYRELEVATNGFNEANVISNGGVNGLMYKGVLNDGTLAAIKLLQSEGKQGERAFRIEALPRLTNREKVVEMVDPVLHGQYSKKALVQVAAIAAMCIQPEADYRPLMTDVVQSLIPLVRTHSLSSSLRFQKQIPSY</sequence>
<comment type="subcellular location">
    <subcellularLocation>
        <location evidence="1">Membrane</location>
    </subcellularLocation>
</comment>
<dbReference type="OrthoDB" id="4062651at2759"/>
<dbReference type="EMBL" id="DF973940">
    <property type="protein sequence ID" value="GAU42781.1"/>
    <property type="molecule type" value="Genomic_DNA"/>
</dbReference>
<protein>
    <recommendedName>
        <fullName evidence="7">Protein kinase domain-containing protein</fullName>
    </recommendedName>
</protein>
<keyword evidence="2" id="KW-0418">Kinase</keyword>
<evidence type="ECO:0000256" key="2">
    <source>
        <dbReference type="ARBA" id="ARBA00022527"/>
    </source>
</evidence>
<dbReference type="SUPFAM" id="SSF56112">
    <property type="entry name" value="Protein kinase-like (PK-like)"/>
    <property type="match status" value="1"/>
</dbReference>
<evidence type="ECO:0000256" key="1">
    <source>
        <dbReference type="ARBA" id="ARBA00004370"/>
    </source>
</evidence>
<evidence type="ECO:0000256" key="4">
    <source>
        <dbReference type="SAM" id="SignalP"/>
    </source>
</evidence>
<keyword evidence="2" id="KW-0808">Transferase</keyword>
<dbReference type="Gene3D" id="3.30.200.20">
    <property type="entry name" value="Phosphorylase Kinase, domain 1"/>
    <property type="match status" value="1"/>
</dbReference>
<dbReference type="InterPro" id="IPR011009">
    <property type="entry name" value="Kinase-like_dom_sf"/>
</dbReference>
<feature type="chain" id="PRO_5016428577" description="Protein kinase domain-containing protein" evidence="4">
    <location>
        <begin position="21"/>
        <end position="215"/>
    </location>
</feature>
<feature type="signal peptide" evidence="4">
    <location>
        <begin position="1"/>
        <end position="20"/>
    </location>
</feature>
<name>A0A2Z6NGA9_TRISU</name>
<dbReference type="GO" id="GO:0004674">
    <property type="term" value="F:protein serine/threonine kinase activity"/>
    <property type="evidence" value="ECO:0007669"/>
    <property type="project" value="UniProtKB-KW"/>
</dbReference>
<keyword evidence="6" id="KW-1185">Reference proteome</keyword>
<reference evidence="6" key="1">
    <citation type="journal article" date="2017" name="Front. Plant Sci.">
        <title>Climate Clever Clovers: New Paradigm to Reduce the Environmental Footprint of Ruminants by Breeding Low Methanogenic Forages Utilizing Haplotype Variation.</title>
        <authorList>
            <person name="Kaur P."/>
            <person name="Appels R."/>
            <person name="Bayer P.E."/>
            <person name="Keeble-Gagnere G."/>
            <person name="Wang J."/>
            <person name="Hirakawa H."/>
            <person name="Shirasawa K."/>
            <person name="Vercoe P."/>
            <person name="Stefanova K."/>
            <person name="Durmic Z."/>
            <person name="Nichols P."/>
            <person name="Revell C."/>
            <person name="Isobe S.N."/>
            <person name="Edwards D."/>
            <person name="Erskine W."/>
        </authorList>
    </citation>
    <scope>NUCLEOTIDE SEQUENCE [LARGE SCALE GENOMIC DNA]</scope>
    <source>
        <strain evidence="6">cv. Daliak</strain>
    </source>
</reference>
<dbReference type="Proteomes" id="UP000242715">
    <property type="component" value="Unassembled WGS sequence"/>
</dbReference>
<evidence type="ECO:0000313" key="6">
    <source>
        <dbReference type="Proteomes" id="UP000242715"/>
    </source>
</evidence>
<organism evidence="5 6">
    <name type="scientific">Trifolium subterraneum</name>
    <name type="common">Subterranean clover</name>
    <dbReference type="NCBI Taxonomy" id="3900"/>
    <lineage>
        <taxon>Eukaryota</taxon>
        <taxon>Viridiplantae</taxon>
        <taxon>Streptophyta</taxon>
        <taxon>Embryophyta</taxon>
        <taxon>Tracheophyta</taxon>
        <taxon>Spermatophyta</taxon>
        <taxon>Magnoliopsida</taxon>
        <taxon>eudicotyledons</taxon>
        <taxon>Gunneridae</taxon>
        <taxon>Pentapetalae</taxon>
        <taxon>rosids</taxon>
        <taxon>fabids</taxon>
        <taxon>Fabales</taxon>
        <taxon>Fabaceae</taxon>
        <taxon>Papilionoideae</taxon>
        <taxon>50 kb inversion clade</taxon>
        <taxon>NPAAA clade</taxon>
        <taxon>Hologalegina</taxon>
        <taxon>IRL clade</taxon>
        <taxon>Trifolieae</taxon>
        <taxon>Trifolium</taxon>
    </lineage>
</organism>
<dbReference type="PANTHER" id="PTHR47985:SF1">
    <property type="entry name" value="PROTEIN KINASE SUPERFAMILY PROTEIN"/>
    <property type="match status" value="1"/>
</dbReference>
<keyword evidence="3" id="KW-0472">Membrane</keyword>
<dbReference type="GO" id="GO:0016020">
    <property type="term" value="C:membrane"/>
    <property type="evidence" value="ECO:0007669"/>
    <property type="project" value="UniProtKB-SubCell"/>
</dbReference>
<gene>
    <name evidence="5" type="ORF">TSUD_34250</name>
</gene>
<evidence type="ECO:0008006" key="7">
    <source>
        <dbReference type="Google" id="ProtNLM"/>
    </source>
</evidence>
<dbReference type="AlphaFoldDB" id="A0A2Z6NGA9"/>
<proteinExistence type="predicted"/>
<evidence type="ECO:0000256" key="3">
    <source>
        <dbReference type="ARBA" id="ARBA00023136"/>
    </source>
</evidence>
<accession>A0A2Z6NGA9</accession>
<keyword evidence="2" id="KW-0723">Serine/threonine-protein kinase</keyword>
<keyword evidence="4" id="KW-0732">Signal</keyword>
<evidence type="ECO:0000313" key="5">
    <source>
        <dbReference type="EMBL" id="GAU42781.1"/>
    </source>
</evidence>